<dbReference type="EMBL" id="JAJEWP010000007">
    <property type="protein sequence ID" value="MCC2618018.1"/>
    <property type="molecule type" value="Genomic_DNA"/>
</dbReference>
<keyword evidence="1" id="KW-0812">Transmembrane</keyword>
<keyword evidence="3" id="KW-1185">Reference proteome</keyword>
<feature type="transmembrane region" description="Helical" evidence="1">
    <location>
        <begin position="159"/>
        <end position="183"/>
    </location>
</feature>
<accession>A0ABS8GCA9</accession>
<feature type="transmembrane region" description="Helical" evidence="1">
    <location>
        <begin position="195"/>
        <end position="219"/>
    </location>
</feature>
<keyword evidence="1" id="KW-1133">Transmembrane helix</keyword>
<dbReference type="Proteomes" id="UP001520878">
    <property type="component" value="Unassembled WGS sequence"/>
</dbReference>
<gene>
    <name evidence="2" type="ORF">LJ739_17320</name>
</gene>
<sequence length="230" mass="26346">MYKNAVYYFIALMAVLVVGFWPSYYSKFFADITFGQHFHGVTMTLWCLLLIIQAWLMKTGRNRYHRSVGKIAFVLGPLVSIAAFYVAFDFIAKVKQPFSERALAIHWFGLFLAVLFTWLFFQALRHRKNARLHASYMVCTAMVFLIPGLGRAVGSATEMIGISSPPFVITMSIPALIAVILLWKVPQQRKLTAPIYLFAIAWIINVGLYLTLPYAQWWVDFTLWSSRLLA</sequence>
<dbReference type="RefSeq" id="WP_229162505.1">
    <property type="nucleotide sequence ID" value="NZ_JAJEWP010000007.1"/>
</dbReference>
<feature type="transmembrane region" description="Helical" evidence="1">
    <location>
        <begin position="133"/>
        <end position="153"/>
    </location>
</feature>
<evidence type="ECO:0000313" key="2">
    <source>
        <dbReference type="EMBL" id="MCC2618018.1"/>
    </source>
</evidence>
<protein>
    <recommendedName>
        <fullName evidence="4">DUF2306 domain-containing protein</fullName>
    </recommendedName>
</protein>
<evidence type="ECO:0008006" key="4">
    <source>
        <dbReference type="Google" id="ProtNLM"/>
    </source>
</evidence>
<evidence type="ECO:0000313" key="3">
    <source>
        <dbReference type="Proteomes" id="UP001520878"/>
    </source>
</evidence>
<reference evidence="2 3" key="1">
    <citation type="submission" date="2021-10" db="EMBL/GenBank/DDBJ databases">
        <title>Draft genome of Aestuariibacter halophilus JC2043.</title>
        <authorList>
            <person name="Emsley S.A."/>
            <person name="Pfannmuller K.M."/>
            <person name="Ushijima B."/>
            <person name="Saw J.H."/>
            <person name="Videau P."/>
        </authorList>
    </citation>
    <scope>NUCLEOTIDE SEQUENCE [LARGE SCALE GENOMIC DNA]</scope>
    <source>
        <strain evidence="2 3">JC2043</strain>
    </source>
</reference>
<feature type="transmembrane region" description="Helical" evidence="1">
    <location>
        <begin position="104"/>
        <end position="121"/>
    </location>
</feature>
<keyword evidence="1" id="KW-0472">Membrane</keyword>
<comment type="caution">
    <text evidence="2">The sequence shown here is derived from an EMBL/GenBank/DDBJ whole genome shotgun (WGS) entry which is preliminary data.</text>
</comment>
<proteinExistence type="predicted"/>
<name>A0ABS8GCA9_9ALTE</name>
<feature type="transmembrane region" description="Helical" evidence="1">
    <location>
        <begin position="68"/>
        <end position="92"/>
    </location>
</feature>
<evidence type="ECO:0000256" key="1">
    <source>
        <dbReference type="SAM" id="Phobius"/>
    </source>
</evidence>
<organism evidence="2 3">
    <name type="scientific">Fluctibacter halophilus</name>
    <dbReference type="NCBI Taxonomy" id="226011"/>
    <lineage>
        <taxon>Bacteria</taxon>
        <taxon>Pseudomonadati</taxon>
        <taxon>Pseudomonadota</taxon>
        <taxon>Gammaproteobacteria</taxon>
        <taxon>Alteromonadales</taxon>
        <taxon>Alteromonadaceae</taxon>
        <taxon>Fluctibacter</taxon>
    </lineage>
</organism>
<feature type="transmembrane region" description="Helical" evidence="1">
    <location>
        <begin position="7"/>
        <end position="25"/>
    </location>
</feature>
<feature type="transmembrane region" description="Helical" evidence="1">
    <location>
        <begin position="37"/>
        <end position="56"/>
    </location>
</feature>